<dbReference type="InterPro" id="IPR036187">
    <property type="entry name" value="DNA_mismatch_repair_MutS_sf"/>
</dbReference>
<gene>
    <name evidence="8" type="ORF">Poli38472_005709</name>
</gene>
<evidence type="ECO:0000259" key="7">
    <source>
        <dbReference type="PROSITE" id="PS00486"/>
    </source>
</evidence>
<evidence type="ECO:0000313" key="8">
    <source>
        <dbReference type="EMBL" id="TMW68241.1"/>
    </source>
</evidence>
<dbReference type="InterPro" id="IPR027417">
    <property type="entry name" value="P-loop_NTPase"/>
</dbReference>
<dbReference type="Pfam" id="PF05188">
    <property type="entry name" value="MutS_II"/>
    <property type="match status" value="1"/>
</dbReference>
<feature type="compositionally biased region" description="Basic and acidic residues" evidence="6">
    <location>
        <begin position="1"/>
        <end position="11"/>
    </location>
</feature>
<evidence type="ECO:0000256" key="6">
    <source>
        <dbReference type="SAM" id="MobiDB-lite"/>
    </source>
</evidence>
<evidence type="ECO:0000313" key="9">
    <source>
        <dbReference type="Proteomes" id="UP000794436"/>
    </source>
</evidence>
<feature type="region of interest" description="Disordered" evidence="6">
    <location>
        <begin position="1"/>
        <end position="24"/>
    </location>
</feature>
<dbReference type="GO" id="GO:0005524">
    <property type="term" value="F:ATP binding"/>
    <property type="evidence" value="ECO:0007669"/>
    <property type="project" value="UniProtKB-KW"/>
</dbReference>
<evidence type="ECO:0000256" key="4">
    <source>
        <dbReference type="ARBA" id="ARBA00023125"/>
    </source>
</evidence>
<dbReference type="OrthoDB" id="276261at2759"/>
<dbReference type="Gene3D" id="1.10.1420.10">
    <property type="match status" value="2"/>
</dbReference>
<comment type="similarity">
    <text evidence="1">Belongs to the DNA mismatch repair MutS family.</text>
</comment>
<dbReference type="InterPro" id="IPR000432">
    <property type="entry name" value="DNA_mismatch_repair_MutS_C"/>
</dbReference>
<evidence type="ECO:0000256" key="3">
    <source>
        <dbReference type="ARBA" id="ARBA00022840"/>
    </source>
</evidence>
<dbReference type="Gene3D" id="3.30.420.110">
    <property type="entry name" value="MutS, connector domain"/>
    <property type="match status" value="1"/>
</dbReference>
<dbReference type="InterPro" id="IPR007696">
    <property type="entry name" value="DNA_mismatch_repair_MutS_core"/>
</dbReference>
<dbReference type="EMBL" id="SPLM01000002">
    <property type="protein sequence ID" value="TMW68241.1"/>
    <property type="molecule type" value="Genomic_DNA"/>
</dbReference>
<dbReference type="GO" id="GO:0005634">
    <property type="term" value="C:nucleus"/>
    <property type="evidence" value="ECO:0007669"/>
    <property type="project" value="TreeGrafter"/>
</dbReference>
<name>A0A8K1CR11_PYTOL</name>
<evidence type="ECO:0000256" key="2">
    <source>
        <dbReference type="ARBA" id="ARBA00022741"/>
    </source>
</evidence>
<feature type="domain" description="DNA mismatch repair proteins mutS family" evidence="7">
    <location>
        <begin position="660"/>
        <end position="676"/>
    </location>
</feature>
<dbReference type="SMART" id="SM00534">
    <property type="entry name" value="MUTSac"/>
    <property type="match status" value="1"/>
</dbReference>
<evidence type="ECO:0000256" key="5">
    <source>
        <dbReference type="ARBA" id="ARBA00023254"/>
    </source>
</evidence>
<dbReference type="PROSITE" id="PS00486">
    <property type="entry name" value="DNA_MISMATCH_REPAIR_2"/>
    <property type="match status" value="1"/>
</dbReference>
<dbReference type="Pfam" id="PF05192">
    <property type="entry name" value="MutS_III"/>
    <property type="match status" value="1"/>
</dbReference>
<dbReference type="Pfam" id="PF00488">
    <property type="entry name" value="MutS_V"/>
    <property type="match status" value="1"/>
</dbReference>
<dbReference type="SMART" id="SM00533">
    <property type="entry name" value="MUTSd"/>
    <property type="match status" value="1"/>
</dbReference>
<dbReference type="PANTHER" id="PTHR11361">
    <property type="entry name" value="DNA MISMATCH REPAIR PROTEIN MUTS FAMILY MEMBER"/>
    <property type="match status" value="1"/>
</dbReference>
<dbReference type="GO" id="GO:0140664">
    <property type="term" value="F:ATP-dependent DNA damage sensor activity"/>
    <property type="evidence" value="ECO:0007669"/>
    <property type="project" value="InterPro"/>
</dbReference>
<sequence length="830" mass="92645">MVRSVEVRLEDDGAGPRYDVSARSAADASEVLTLLGKKTTRGSTASRGSASSEKESRSSFLIAAVAENRAREVGICAVDLAAPYELLLWNVIDSQSYAETLTLLQVYQPVEILVVETAKPQHVNDAINKASIRSTSRIVPVGRKYFDQTKGAEDLRRVMANRIDVNISRNYVVMAAVSCMLQYVEFIQGVFIAEKTMKVVLNPSSNKLLLDQATITSLELVRCSRGDSTRQSLWGILNNTKTSAGNRLLRSTMLQPLRHLKTIQNRQDAVEIFLKNPGWFFDLLEELPNFADIERILSQLVMAPKVITPRVSRLAIGNVIALKHALECLPSLYQCLTSSHTENDQSCELLSTLYSSVRPELFEDIQRDIGLVINERVKVSHSAAQKRIQECFAVRAGIDGMLDVARRTYLDTIEKIHELVHKFKGSMEVPVRLSYSSRRGYHLVLPCNAKDIPSLIVERVPTKKAIYCSTKELKSLNGRLEEALMAVYKLSNNVIQNLLNKIRPRATVLYAMVEGIALLDMLLSFTNVVAASPPDRPYVCPRVSECGSLVIKDGRHPLVERVMQDQDFIPNNTFFGPTSTFHVITGANCAGKSTYMKAVALITILAHMGCHVPATDAFIPLCDRICTRFGTSDDMEENASTFAVEMTETSFILETCTSRSLVLIDELGRGTANDEGQAIAWSVSEELIKRRSYTCFATHYHRMNALAKLYVNCRCYHLGAVPGQNHILFRYKLCDGGLSMSVKYGIITAKICGIPPDVISQAERLYEDITLDCDTLEGERSSGEEHDHDRRLLQQLLALRQVELEDLVLRQHLQHLSKSHLIAEDTKSDE</sequence>
<dbReference type="GO" id="GO:0006298">
    <property type="term" value="P:mismatch repair"/>
    <property type="evidence" value="ECO:0007669"/>
    <property type="project" value="InterPro"/>
</dbReference>
<keyword evidence="9" id="KW-1185">Reference proteome</keyword>
<reference evidence="8" key="1">
    <citation type="submission" date="2019-03" db="EMBL/GenBank/DDBJ databases">
        <title>Long read genome sequence of the mycoparasitic Pythium oligandrum ATCC 38472 isolated from sugarbeet rhizosphere.</title>
        <authorList>
            <person name="Gaulin E."/>
        </authorList>
    </citation>
    <scope>NUCLEOTIDE SEQUENCE</scope>
    <source>
        <strain evidence="8">ATCC 38472_TT</strain>
    </source>
</reference>
<dbReference type="AlphaFoldDB" id="A0A8K1CR11"/>
<organism evidence="8 9">
    <name type="scientific">Pythium oligandrum</name>
    <name type="common">Mycoparasitic fungus</name>
    <dbReference type="NCBI Taxonomy" id="41045"/>
    <lineage>
        <taxon>Eukaryota</taxon>
        <taxon>Sar</taxon>
        <taxon>Stramenopiles</taxon>
        <taxon>Oomycota</taxon>
        <taxon>Peronosporomycetes</taxon>
        <taxon>Pythiales</taxon>
        <taxon>Pythiaceae</taxon>
        <taxon>Pythium</taxon>
    </lineage>
</organism>
<evidence type="ECO:0000256" key="1">
    <source>
        <dbReference type="ARBA" id="ARBA00006271"/>
    </source>
</evidence>
<dbReference type="GO" id="GO:0030983">
    <property type="term" value="F:mismatched DNA binding"/>
    <property type="evidence" value="ECO:0007669"/>
    <property type="project" value="InterPro"/>
</dbReference>
<dbReference type="InterPro" id="IPR017261">
    <property type="entry name" value="DNA_mismatch_repair_MutS/MSH"/>
</dbReference>
<dbReference type="InterPro" id="IPR045076">
    <property type="entry name" value="MutS"/>
</dbReference>
<dbReference type="GO" id="GO:0007131">
    <property type="term" value="P:reciprocal meiotic recombination"/>
    <property type="evidence" value="ECO:0007669"/>
    <property type="project" value="TreeGrafter"/>
</dbReference>
<proteinExistence type="inferred from homology"/>
<dbReference type="Pfam" id="PF05190">
    <property type="entry name" value="MutS_IV"/>
    <property type="match status" value="1"/>
</dbReference>
<dbReference type="SUPFAM" id="SSF52540">
    <property type="entry name" value="P-loop containing nucleoside triphosphate hydrolases"/>
    <property type="match status" value="1"/>
</dbReference>
<dbReference type="InterPro" id="IPR007861">
    <property type="entry name" value="DNA_mismatch_repair_MutS_clamp"/>
</dbReference>
<dbReference type="Proteomes" id="UP000794436">
    <property type="component" value="Unassembled WGS sequence"/>
</dbReference>
<keyword evidence="4" id="KW-0238">DNA-binding</keyword>
<dbReference type="Gene3D" id="3.40.50.300">
    <property type="entry name" value="P-loop containing nucleotide triphosphate hydrolases"/>
    <property type="match status" value="1"/>
</dbReference>
<dbReference type="SUPFAM" id="SSF53150">
    <property type="entry name" value="DNA repair protein MutS, domain II"/>
    <property type="match status" value="1"/>
</dbReference>
<dbReference type="SUPFAM" id="SSF48334">
    <property type="entry name" value="DNA repair protein MutS, domain III"/>
    <property type="match status" value="1"/>
</dbReference>
<keyword evidence="2" id="KW-0547">Nucleotide-binding</keyword>
<protein>
    <recommendedName>
        <fullName evidence="7">DNA mismatch repair proteins mutS family domain-containing protein</fullName>
    </recommendedName>
</protein>
<accession>A0A8K1CR11</accession>
<dbReference type="InterPro" id="IPR007860">
    <property type="entry name" value="DNA_mmatch_repair_MutS_con_dom"/>
</dbReference>
<dbReference type="FunFam" id="3.40.50.300:FF:000870">
    <property type="entry name" value="MutS protein homolog 4"/>
    <property type="match status" value="1"/>
</dbReference>
<dbReference type="PANTHER" id="PTHR11361:SF21">
    <property type="entry name" value="MUTS PROTEIN HOMOLOG 4"/>
    <property type="match status" value="1"/>
</dbReference>
<dbReference type="InterPro" id="IPR036678">
    <property type="entry name" value="MutS_con_dom_sf"/>
</dbReference>
<dbReference type="PIRSF" id="PIRSF037677">
    <property type="entry name" value="DNA_mis_repair_Msh6"/>
    <property type="match status" value="1"/>
</dbReference>
<comment type="caution">
    <text evidence="8">The sequence shown here is derived from an EMBL/GenBank/DDBJ whole genome shotgun (WGS) entry which is preliminary data.</text>
</comment>
<keyword evidence="3" id="KW-0067">ATP-binding</keyword>
<keyword evidence="5" id="KW-0469">Meiosis</keyword>